<accession>A0A9P3PV07</accession>
<dbReference type="PANTHER" id="PTHR42973">
    <property type="entry name" value="BINDING OXIDOREDUCTASE, PUTATIVE (AFU_ORTHOLOGUE AFUA_1G17690)-RELATED"/>
    <property type="match status" value="1"/>
</dbReference>
<dbReference type="Gene3D" id="3.40.462.20">
    <property type="match status" value="1"/>
</dbReference>
<keyword evidence="9" id="KW-1185">Reference proteome</keyword>
<comment type="caution">
    <text evidence="8">The sequence shown here is derived from an EMBL/GenBank/DDBJ whole genome shotgun (WGS) entry which is preliminary data.</text>
</comment>
<dbReference type="InterPro" id="IPR036318">
    <property type="entry name" value="FAD-bd_PCMH-like_sf"/>
</dbReference>
<evidence type="ECO:0000256" key="3">
    <source>
        <dbReference type="ARBA" id="ARBA00022630"/>
    </source>
</evidence>
<dbReference type="PANTHER" id="PTHR42973:SF39">
    <property type="entry name" value="FAD-BINDING PCMH-TYPE DOMAIN-CONTAINING PROTEIN"/>
    <property type="match status" value="1"/>
</dbReference>
<dbReference type="InterPro" id="IPR016166">
    <property type="entry name" value="FAD-bd_PCMH"/>
</dbReference>
<evidence type="ECO:0000256" key="6">
    <source>
        <dbReference type="SAM" id="MobiDB-lite"/>
    </source>
</evidence>
<keyword evidence="4" id="KW-0274">FAD</keyword>
<feature type="region of interest" description="Disordered" evidence="6">
    <location>
        <begin position="425"/>
        <end position="480"/>
    </location>
</feature>
<comment type="cofactor">
    <cofactor evidence="1">
        <name>FAD</name>
        <dbReference type="ChEBI" id="CHEBI:57692"/>
    </cofactor>
</comment>
<feature type="domain" description="FAD-binding PCMH-type" evidence="7">
    <location>
        <begin position="97"/>
        <end position="269"/>
    </location>
</feature>
<evidence type="ECO:0000256" key="4">
    <source>
        <dbReference type="ARBA" id="ARBA00022827"/>
    </source>
</evidence>
<name>A0A9P3PV07_LYOSH</name>
<dbReference type="AlphaFoldDB" id="A0A9P3PV07"/>
<dbReference type="Proteomes" id="UP001063166">
    <property type="component" value="Unassembled WGS sequence"/>
</dbReference>
<evidence type="ECO:0000256" key="1">
    <source>
        <dbReference type="ARBA" id="ARBA00001974"/>
    </source>
</evidence>
<sequence length="480" mass="51244">MQSPCHVFKVRTRRVANSTVLPHVKDHLPTYTLDTTSESRGLVNRSARQISWSCVAASQPALLRPSPRPQPCEYLLAPWSSPPSSPALHNTPFNLRFTLKPAAITFPESPQEVAEIVKIGATQGFNVAARSGGHSYIANSVGGKDGALVVDLRSLDKVTLDPSRGTAVIESGNRLGDIALALGKASRALPHGVCPDVGMGDHAAHGGFGPTSRMWGLTLDTITAITTVLANGTMAHVTAQSNPERFWALRGAASSLGIATSLEVTTFPAPPSATIFQYTWDLNIASASQAIASFQSFVQIDIPSISAPSSTSSAAHPAGPSRSPFLAPRTVLETGSYLDGIARLGVDYDPGHAAMSEDAVRAFVGYLAEEGYASELVRNWFVATCRPARRHRLRTPLLDVHDPILRLRAGEAAAVSSRRFCVHGCSKSAPRREPKPSLTETDSGRRQIRLESASKVEVDESAAKNKEAALSRPRLLQQTG</sequence>
<dbReference type="Gene3D" id="3.30.465.10">
    <property type="match status" value="1"/>
</dbReference>
<comment type="similarity">
    <text evidence="2">Belongs to the oxygen-dependent FAD-linked oxidoreductase family.</text>
</comment>
<dbReference type="Pfam" id="PF01565">
    <property type="entry name" value="FAD_binding_4"/>
    <property type="match status" value="1"/>
</dbReference>
<dbReference type="InterPro" id="IPR006093">
    <property type="entry name" value="Oxy_OxRdtase_FAD_BS"/>
</dbReference>
<dbReference type="SUPFAM" id="SSF56176">
    <property type="entry name" value="FAD-binding/transporter-associated domain-like"/>
    <property type="match status" value="1"/>
</dbReference>
<dbReference type="EMBL" id="BRPK01000011">
    <property type="protein sequence ID" value="GLB42538.1"/>
    <property type="molecule type" value="Genomic_DNA"/>
</dbReference>
<reference evidence="8" key="1">
    <citation type="submission" date="2022-07" db="EMBL/GenBank/DDBJ databases">
        <title>The genome of Lyophyllum shimeji provides insight into the initial evolution of ectomycorrhizal fungal genome.</title>
        <authorList>
            <person name="Kobayashi Y."/>
            <person name="Shibata T."/>
            <person name="Hirakawa H."/>
            <person name="Shigenobu S."/>
            <person name="Nishiyama T."/>
            <person name="Yamada A."/>
            <person name="Hasebe M."/>
            <person name="Kawaguchi M."/>
        </authorList>
    </citation>
    <scope>NUCLEOTIDE SEQUENCE</scope>
    <source>
        <strain evidence="8">AT787</strain>
    </source>
</reference>
<dbReference type="OrthoDB" id="407275at2759"/>
<keyword evidence="3" id="KW-0285">Flavoprotein</keyword>
<dbReference type="PROSITE" id="PS51387">
    <property type="entry name" value="FAD_PCMH"/>
    <property type="match status" value="1"/>
</dbReference>
<evidence type="ECO:0000256" key="5">
    <source>
        <dbReference type="ARBA" id="ARBA00023002"/>
    </source>
</evidence>
<gene>
    <name evidence="8" type="ORF">LshimejAT787_1105530</name>
</gene>
<evidence type="ECO:0000313" key="8">
    <source>
        <dbReference type="EMBL" id="GLB42538.1"/>
    </source>
</evidence>
<organism evidence="8 9">
    <name type="scientific">Lyophyllum shimeji</name>
    <name type="common">Hon-shimeji</name>
    <name type="synonym">Tricholoma shimeji</name>
    <dbReference type="NCBI Taxonomy" id="47721"/>
    <lineage>
        <taxon>Eukaryota</taxon>
        <taxon>Fungi</taxon>
        <taxon>Dikarya</taxon>
        <taxon>Basidiomycota</taxon>
        <taxon>Agaricomycotina</taxon>
        <taxon>Agaricomycetes</taxon>
        <taxon>Agaricomycetidae</taxon>
        <taxon>Agaricales</taxon>
        <taxon>Tricholomatineae</taxon>
        <taxon>Lyophyllaceae</taxon>
        <taxon>Lyophyllum</taxon>
    </lineage>
</organism>
<evidence type="ECO:0000313" key="9">
    <source>
        <dbReference type="Proteomes" id="UP001063166"/>
    </source>
</evidence>
<keyword evidence="5" id="KW-0560">Oxidoreductase</keyword>
<dbReference type="InterPro" id="IPR016169">
    <property type="entry name" value="FAD-bd_PCMH_sub2"/>
</dbReference>
<dbReference type="InterPro" id="IPR006094">
    <property type="entry name" value="Oxid_FAD_bind_N"/>
</dbReference>
<protein>
    <submittedName>
        <fullName evidence="8">Oxygen-dependent FAD-linked oxidoreductase family protein</fullName>
    </submittedName>
</protein>
<dbReference type="GO" id="GO:0071949">
    <property type="term" value="F:FAD binding"/>
    <property type="evidence" value="ECO:0007669"/>
    <property type="project" value="InterPro"/>
</dbReference>
<proteinExistence type="inferred from homology"/>
<dbReference type="GO" id="GO:0016491">
    <property type="term" value="F:oxidoreductase activity"/>
    <property type="evidence" value="ECO:0007669"/>
    <property type="project" value="UniProtKB-KW"/>
</dbReference>
<dbReference type="InterPro" id="IPR050416">
    <property type="entry name" value="FAD-linked_Oxidoreductase"/>
</dbReference>
<evidence type="ECO:0000259" key="7">
    <source>
        <dbReference type="PROSITE" id="PS51387"/>
    </source>
</evidence>
<feature type="compositionally biased region" description="Basic and acidic residues" evidence="6">
    <location>
        <begin position="442"/>
        <end position="469"/>
    </location>
</feature>
<evidence type="ECO:0000256" key="2">
    <source>
        <dbReference type="ARBA" id="ARBA00005466"/>
    </source>
</evidence>
<dbReference type="PROSITE" id="PS00862">
    <property type="entry name" value="OX2_COVAL_FAD"/>
    <property type="match status" value="1"/>
</dbReference>